<dbReference type="Gene3D" id="3.60.160.10">
    <property type="entry name" value="Mitochondrial biogenesis AIM24"/>
    <property type="match status" value="1"/>
</dbReference>
<sequence>MDLHEHQDPSTMGGQAVTFDLQPGDRLHILHPGQVIAYRGPAAQRSDKLLDIKGIYRKRKLIRSDYSGPCQLVAAFPPSVGLKTLTLTEGSDWLYDFRQLFCYTEGIHMETRVLSMKNMMITRDAVKVKFSGRGQIGVLTQGQVLELPLHPEEPLYVEAGRVLAYPENAKLELSVYGNHLASQHMRYQWKITGNGSILIQSGGAGSQDLERDLQAEDGIVRRFLREALPFGGVFIK</sequence>
<dbReference type="InterPro" id="IPR036983">
    <property type="entry name" value="AIM24_sf"/>
</dbReference>
<reference evidence="2" key="1">
    <citation type="journal article" date="2019" name="Int. J. Syst. Evol. Microbiol.">
        <title>The Global Catalogue of Microorganisms (GCM) 10K type strain sequencing project: providing services to taxonomists for standard genome sequencing and annotation.</title>
        <authorList>
            <consortium name="The Broad Institute Genomics Platform"/>
            <consortium name="The Broad Institute Genome Sequencing Center for Infectious Disease"/>
            <person name="Wu L."/>
            <person name="Ma J."/>
        </authorList>
    </citation>
    <scope>NUCLEOTIDE SEQUENCE [LARGE SCALE GENOMIC DNA]</scope>
    <source>
        <strain evidence="2">CCUG 48216</strain>
    </source>
</reference>
<gene>
    <name evidence="1" type="ORF">ACFQ2Z_08875</name>
</gene>
<dbReference type="InterPro" id="IPR002838">
    <property type="entry name" value="AIM24"/>
</dbReference>
<keyword evidence="2" id="KW-1185">Reference proteome</keyword>
<dbReference type="Proteomes" id="UP001597211">
    <property type="component" value="Unassembled WGS sequence"/>
</dbReference>
<protein>
    <submittedName>
        <fullName evidence="1">AIM24 family protein</fullName>
    </submittedName>
</protein>
<dbReference type="EMBL" id="JBHTKZ010000012">
    <property type="protein sequence ID" value="MFD1181468.1"/>
    <property type="molecule type" value="Genomic_DNA"/>
</dbReference>
<evidence type="ECO:0000313" key="2">
    <source>
        <dbReference type="Proteomes" id="UP001597211"/>
    </source>
</evidence>
<evidence type="ECO:0000313" key="1">
    <source>
        <dbReference type="EMBL" id="MFD1181468.1"/>
    </source>
</evidence>
<proteinExistence type="predicted"/>
<name>A0ABW3S9K0_9BACL</name>
<dbReference type="InterPro" id="IPR016031">
    <property type="entry name" value="Trp_RNA-bd_attenuator-like_dom"/>
</dbReference>
<organism evidence="1 2">
    <name type="scientific">Paenibacillus timonensis</name>
    <dbReference type="NCBI Taxonomy" id="225915"/>
    <lineage>
        <taxon>Bacteria</taxon>
        <taxon>Bacillati</taxon>
        <taxon>Bacillota</taxon>
        <taxon>Bacilli</taxon>
        <taxon>Bacillales</taxon>
        <taxon>Paenibacillaceae</taxon>
        <taxon>Paenibacillus</taxon>
    </lineage>
</organism>
<comment type="caution">
    <text evidence="1">The sequence shown here is derived from an EMBL/GenBank/DDBJ whole genome shotgun (WGS) entry which is preliminary data.</text>
</comment>
<dbReference type="RefSeq" id="WP_240268507.1">
    <property type="nucleotide sequence ID" value="NZ_JAKSXN010000012.1"/>
</dbReference>
<accession>A0ABW3S9K0</accession>
<dbReference type="Pfam" id="PF01987">
    <property type="entry name" value="AIM24"/>
    <property type="match status" value="1"/>
</dbReference>
<dbReference type="SUPFAM" id="SSF51219">
    <property type="entry name" value="TRAP-like"/>
    <property type="match status" value="1"/>
</dbReference>